<sequence length="94" mass="9361">MAAEAKVQQALLLLEEAGRLDLVRPGAALATRPMRKAASGVAVAVMACSPLRRVTGAKKVSLLGKGKARSGSGWDPSAAAAGTDYTVGGVAGAE</sequence>
<dbReference type="Proteomes" id="UP001066276">
    <property type="component" value="Chromosome 5"/>
</dbReference>
<name>A0AAV7RZY4_PLEWA</name>
<reference evidence="2" key="1">
    <citation type="journal article" date="2022" name="bioRxiv">
        <title>Sequencing and chromosome-scale assembly of the giantPleurodeles waltlgenome.</title>
        <authorList>
            <person name="Brown T."/>
            <person name="Elewa A."/>
            <person name="Iarovenko S."/>
            <person name="Subramanian E."/>
            <person name="Araus A.J."/>
            <person name="Petzold A."/>
            <person name="Susuki M."/>
            <person name="Suzuki K.-i.T."/>
            <person name="Hayashi T."/>
            <person name="Toyoda A."/>
            <person name="Oliveira C."/>
            <person name="Osipova E."/>
            <person name="Leigh N.D."/>
            <person name="Simon A."/>
            <person name="Yun M.H."/>
        </authorList>
    </citation>
    <scope>NUCLEOTIDE SEQUENCE</scope>
    <source>
        <strain evidence="2">20211129_DDA</strain>
        <tissue evidence="2">Liver</tissue>
    </source>
</reference>
<dbReference type="EMBL" id="JANPWB010000009">
    <property type="protein sequence ID" value="KAJ1157478.1"/>
    <property type="molecule type" value="Genomic_DNA"/>
</dbReference>
<comment type="caution">
    <text evidence="2">The sequence shown here is derived from an EMBL/GenBank/DDBJ whole genome shotgun (WGS) entry which is preliminary data.</text>
</comment>
<evidence type="ECO:0000256" key="1">
    <source>
        <dbReference type="SAM" id="MobiDB-lite"/>
    </source>
</evidence>
<protein>
    <submittedName>
        <fullName evidence="2">Uncharacterized protein</fullName>
    </submittedName>
</protein>
<organism evidence="2 3">
    <name type="scientific">Pleurodeles waltl</name>
    <name type="common">Iberian ribbed newt</name>
    <dbReference type="NCBI Taxonomy" id="8319"/>
    <lineage>
        <taxon>Eukaryota</taxon>
        <taxon>Metazoa</taxon>
        <taxon>Chordata</taxon>
        <taxon>Craniata</taxon>
        <taxon>Vertebrata</taxon>
        <taxon>Euteleostomi</taxon>
        <taxon>Amphibia</taxon>
        <taxon>Batrachia</taxon>
        <taxon>Caudata</taxon>
        <taxon>Salamandroidea</taxon>
        <taxon>Salamandridae</taxon>
        <taxon>Pleurodelinae</taxon>
        <taxon>Pleurodeles</taxon>
    </lineage>
</organism>
<proteinExistence type="predicted"/>
<evidence type="ECO:0000313" key="3">
    <source>
        <dbReference type="Proteomes" id="UP001066276"/>
    </source>
</evidence>
<evidence type="ECO:0000313" key="2">
    <source>
        <dbReference type="EMBL" id="KAJ1157478.1"/>
    </source>
</evidence>
<keyword evidence="3" id="KW-1185">Reference proteome</keyword>
<accession>A0AAV7RZY4</accession>
<gene>
    <name evidence="2" type="ORF">NDU88_010190</name>
</gene>
<dbReference type="AlphaFoldDB" id="A0AAV7RZY4"/>
<feature type="region of interest" description="Disordered" evidence="1">
    <location>
        <begin position="65"/>
        <end position="94"/>
    </location>
</feature>